<dbReference type="InterPro" id="IPR038107">
    <property type="entry name" value="Glycos_transf_N_sf"/>
</dbReference>
<evidence type="ECO:0000256" key="4">
    <source>
        <dbReference type="ARBA" id="ARBA00019077"/>
    </source>
</evidence>
<evidence type="ECO:0000256" key="1">
    <source>
        <dbReference type="ARBA" id="ARBA00003394"/>
    </source>
</evidence>
<comment type="pathway">
    <text evidence="2 8">Bacterial outer membrane biogenesis; LPS core biosynthesis.</text>
</comment>
<evidence type="ECO:0000256" key="5">
    <source>
        <dbReference type="ARBA" id="ARBA00022679"/>
    </source>
</evidence>
<dbReference type="InterPro" id="IPR039901">
    <property type="entry name" value="Kdotransferase"/>
</dbReference>
<dbReference type="Gene3D" id="3.40.50.11720">
    <property type="entry name" value="3-Deoxy-D-manno-octulosonic-acid transferase, N-terminal domain"/>
    <property type="match status" value="1"/>
</dbReference>
<evidence type="ECO:0000256" key="8">
    <source>
        <dbReference type="RuleBase" id="RU365103"/>
    </source>
</evidence>
<keyword evidence="8" id="KW-0448">Lipopolysaccharide biosynthesis</keyword>
<dbReference type="PANTHER" id="PTHR42755">
    <property type="entry name" value="3-DEOXY-MANNO-OCTULOSONATE CYTIDYLYLTRANSFERASE"/>
    <property type="match status" value="1"/>
</dbReference>
<comment type="similarity">
    <text evidence="8">Belongs to the glycosyltransferase group 1 family.</text>
</comment>
<comment type="subcellular location">
    <subcellularLocation>
        <location evidence="8">Cell membrane</location>
    </subcellularLocation>
</comment>
<evidence type="ECO:0000313" key="11">
    <source>
        <dbReference type="Proteomes" id="UP001305521"/>
    </source>
</evidence>
<dbReference type="InterPro" id="IPR007507">
    <property type="entry name" value="Glycos_transf_N"/>
</dbReference>
<dbReference type="SUPFAM" id="SSF53756">
    <property type="entry name" value="UDP-Glycosyltransferase/glycogen phosphorylase"/>
    <property type="match status" value="1"/>
</dbReference>
<dbReference type="RefSeq" id="WP_318649171.1">
    <property type="nucleotide sequence ID" value="NZ_CP137852.1"/>
</dbReference>
<keyword evidence="10" id="KW-0328">Glycosyltransferase</keyword>
<protein>
    <recommendedName>
        <fullName evidence="4 8">3-deoxy-D-manno-octulosonic acid transferase</fullName>
        <shortName evidence="8">Kdo transferase</shortName>
        <ecNumber evidence="3 8">2.4.99.12</ecNumber>
    </recommendedName>
    <alternativeName>
        <fullName evidence="6 8">Lipid IV(A) 3-deoxy-D-manno-octulosonic acid transferase</fullName>
    </alternativeName>
</protein>
<feature type="domain" description="3-deoxy-D-manno-octulosonic-acid transferase N-terminal" evidence="9">
    <location>
        <begin position="33"/>
        <end position="212"/>
    </location>
</feature>
<keyword evidence="5 8" id="KW-0808">Transferase</keyword>
<accession>A0ABZ0PHV0</accession>
<dbReference type="Gene3D" id="3.40.50.2000">
    <property type="entry name" value="Glycogen Phosphorylase B"/>
    <property type="match status" value="1"/>
</dbReference>
<comment type="function">
    <text evidence="1 8">Involved in lipopolysaccharide (LPS) biosynthesis. Catalyzes the transfer of 3-deoxy-D-manno-octulosonate (Kdo) residue(s) from CMP-Kdo to lipid IV(A), the tetraacyldisaccharide-1,4'-bisphosphate precursor of lipid A.</text>
</comment>
<keyword evidence="11" id="KW-1185">Reference proteome</keyword>
<evidence type="ECO:0000256" key="6">
    <source>
        <dbReference type="ARBA" id="ARBA00031445"/>
    </source>
</evidence>
<evidence type="ECO:0000259" key="9">
    <source>
        <dbReference type="Pfam" id="PF04413"/>
    </source>
</evidence>
<proteinExistence type="inferred from homology"/>
<dbReference type="GO" id="GO:0043842">
    <property type="term" value="F:Kdo transferase activity"/>
    <property type="evidence" value="ECO:0007669"/>
    <property type="project" value="UniProtKB-EC"/>
</dbReference>
<keyword evidence="8" id="KW-0472">Membrane</keyword>
<evidence type="ECO:0000256" key="2">
    <source>
        <dbReference type="ARBA" id="ARBA00004713"/>
    </source>
</evidence>
<evidence type="ECO:0000256" key="3">
    <source>
        <dbReference type="ARBA" id="ARBA00012621"/>
    </source>
</evidence>
<sequence>MSGAWHIAATLAAPALRWNLRRRVARGKEEAARLPEREGHGAARPEGRLIWLHAASVGESLSILPLIEALAERDAALHILVTTGTVTSARVLPQRVPAALGARVTHRYAPLDVPGWVARFLDGWRPDAAGFVESELWPNTLAATQARGIPLALLNARISARTARRWGRFAPGFARELLGRFQLIMPRSAEDAARLLALGARAVAPPGDLKLAAPPLPADAAALAALQGAIGGRPVLLAASTHPGEEAQVLAAAEVLRRERPDLLTILAPRHPERGAELGPWPRRALGALPDAGPVYLADTIGEMGLLYRVAHVAFIGGSLVPHGGQNPLEAARLGCPLVFGPHMQNFTEATAGLLAAGGARQLPDSAVLAATVADMLTQTEATAAMARAAGEWVAANAALPGRMAEALLALLGKAGRV</sequence>
<keyword evidence="8" id="KW-1003">Cell membrane</keyword>
<dbReference type="Proteomes" id="UP001305521">
    <property type="component" value="Chromosome"/>
</dbReference>
<dbReference type="EMBL" id="CP137852">
    <property type="protein sequence ID" value="WPB85205.1"/>
    <property type="molecule type" value="Genomic_DNA"/>
</dbReference>
<dbReference type="EC" id="2.4.99.12" evidence="3 8"/>
<evidence type="ECO:0000256" key="7">
    <source>
        <dbReference type="ARBA" id="ARBA00049183"/>
    </source>
</evidence>
<dbReference type="PANTHER" id="PTHR42755:SF1">
    <property type="entry name" value="3-DEOXY-D-MANNO-OCTULOSONIC ACID TRANSFERASE, MITOCHONDRIAL-RELATED"/>
    <property type="match status" value="1"/>
</dbReference>
<gene>
    <name evidence="10" type="ORF">R9Z33_24340</name>
</gene>
<comment type="catalytic activity">
    <reaction evidence="7 8">
        <text>lipid IVA (E. coli) + CMP-3-deoxy-beta-D-manno-octulosonate = alpha-Kdo-(2-&gt;6)-lipid IVA (E. coli) + CMP + H(+)</text>
        <dbReference type="Rhea" id="RHEA:28066"/>
        <dbReference type="ChEBI" id="CHEBI:15378"/>
        <dbReference type="ChEBI" id="CHEBI:58603"/>
        <dbReference type="ChEBI" id="CHEBI:60364"/>
        <dbReference type="ChEBI" id="CHEBI:60377"/>
        <dbReference type="ChEBI" id="CHEBI:85987"/>
        <dbReference type="EC" id="2.4.99.12"/>
    </reaction>
</comment>
<reference evidence="10 11" key="1">
    <citation type="submission" date="2023-11" db="EMBL/GenBank/DDBJ databases">
        <title>Arctic aerobic anoxygenic photoheterotroph Sediminicoccus rosea KRV36 adapts its photosynthesis to long days of polar summer.</title>
        <authorList>
            <person name="Tomasch J."/>
            <person name="Kopejtka K."/>
            <person name="Bily T."/>
            <person name="Gardiner A.T."/>
            <person name="Gardian Z."/>
            <person name="Shivaramu S."/>
            <person name="Koblizek M."/>
            <person name="Engelhardt F."/>
            <person name="Kaftan D."/>
        </authorList>
    </citation>
    <scope>NUCLEOTIDE SEQUENCE [LARGE SCALE GENOMIC DNA]</scope>
    <source>
        <strain evidence="10 11">R-30</strain>
    </source>
</reference>
<organism evidence="10 11">
    <name type="scientific">Sediminicoccus rosea</name>
    <dbReference type="NCBI Taxonomy" id="1225128"/>
    <lineage>
        <taxon>Bacteria</taxon>
        <taxon>Pseudomonadati</taxon>
        <taxon>Pseudomonadota</taxon>
        <taxon>Alphaproteobacteria</taxon>
        <taxon>Acetobacterales</taxon>
        <taxon>Roseomonadaceae</taxon>
        <taxon>Sediminicoccus</taxon>
    </lineage>
</organism>
<evidence type="ECO:0000313" key="10">
    <source>
        <dbReference type="EMBL" id="WPB85205.1"/>
    </source>
</evidence>
<name>A0ABZ0PHV0_9PROT</name>
<dbReference type="Pfam" id="PF04413">
    <property type="entry name" value="Glycos_transf_N"/>
    <property type="match status" value="1"/>
</dbReference>